<dbReference type="AlphaFoldDB" id="E0Y076"/>
<accession>E0Y076</accession>
<dbReference type="GO" id="GO:0001510">
    <property type="term" value="P:RNA methylation"/>
    <property type="evidence" value="ECO:0007669"/>
    <property type="project" value="InterPro"/>
</dbReference>
<evidence type="ECO:0000256" key="6">
    <source>
        <dbReference type="PROSITE-ProRule" id="PRU01023"/>
    </source>
</evidence>
<organism evidence="8">
    <name type="scientific">uncultured alpha proteobacterium EB080_L11F12</name>
    <dbReference type="NCBI Taxonomy" id="710795"/>
    <lineage>
        <taxon>Bacteria</taxon>
        <taxon>Pseudomonadati</taxon>
        <taxon>Pseudomonadota</taxon>
        <taxon>Alphaproteobacteria</taxon>
        <taxon>environmental samples</taxon>
    </lineage>
</organism>
<dbReference type="Gene3D" id="1.10.940.10">
    <property type="entry name" value="NusB-like"/>
    <property type="match status" value="1"/>
</dbReference>
<keyword evidence="5 6" id="KW-0694">RNA-binding</keyword>
<protein>
    <recommendedName>
        <fullName evidence="7">SAM-dependent MTase RsmB/NOP-type domain-containing protein</fullName>
    </recommendedName>
</protein>
<dbReference type="PROSITE" id="PS01153">
    <property type="entry name" value="NOL1_NOP2_SUN"/>
    <property type="match status" value="1"/>
</dbReference>
<dbReference type="CDD" id="cd02440">
    <property type="entry name" value="AdoMet_MTases"/>
    <property type="match status" value="1"/>
</dbReference>
<dbReference type="InterPro" id="IPR049560">
    <property type="entry name" value="MeTrfase_RsmB-F_NOP2_cat"/>
</dbReference>
<evidence type="ECO:0000256" key="2">
    <source>
        <dbReference type="ARBA" id="ARBA00022603"/>
    </source>
</evidence>
<evidence type="ECO:0000256" key="3">
    <source>
        <dbReference type="ARBA" id="ARBA00022679"/>
    </source>
</evidence>
<dbReference type="GO" id="GO:0006355">
    <property type="term" value="P:regulation of DNA-templated transcription"/>
    <property type="evidence" value="ECO:0007669"/>
    <property type="project" value="InterPro"/>
</dbReference>
<evidence type="ECO:0000256" key="1">
    <source>
        <dbReference type="ARBA" id="ARBA00007494"/>
    </source>
</evidence>
<dbReference type="GO" id="GO:0003723">
    <property type="term" value="F:RNA binding"/>
    <property type="evidence" value="ECO:0007669"/>
    <property type="project" value="UniProtKB-UniRule"/>
</dbReference>
<dbReference type="Pfam" id="PF01189">
    <property type="entry name" value="Methyltr_RsmB-F"/>
    <property type="match status" value="1"/>
</dbReference>
<comment type="similarity">
    <text evidence="1 6">Belongs to the class I-like SAM-binding methyltransferase superfamily. RsmB/NOP family.</text>
</comment>
<evidence type="ECO:0000256" key="5">
    <source>
        <dbReference type="ARBA" id="ARBA00022884"/>
    </source>
</evidence>
<feature type="domain" description="SAM-dependent MTase RsmB/NOP-type" evidence="7">
    <location>
        <begin position="135"/>
        <end position="429"/>
    </location>
</feature>
<evidence type="ECO:0000313" key="8">
    <source>
        <dbReference type="EMBL" id="ADI20067.1"/>
    </source>
</evidence>
<sequence>MAKPGLFAREAAVRLLHAVLLERRLLIDIVNGEDSLLIDLEPSERARAQSLAMTTLRNLGPIDFVLQKYLTKQTPFALLNILRVSAAEMLVDGIAAHAAVDSAVTMAKRRHKTAHLKDLANAVLRKVASEGMDIFEGLEPQELPKAFRSQMAKIVTKEEMTSIERSHQAGAPVDLSFKDIKKANAFIENSNGIMMPNGSVRLKRAGQITEMNGFLDGDWWVQDLAASIPAKCFGDLSGKKVLDLCAAPGGKTMQLASMGATVTALDISSKRLERVKQNLERTKLKANCIAADALKWKPVERFDAILLDAPCSASGTIRRHPDLPFAKENFDLGELLKLQRALLLKASNWLVPGGILIYSTCSIFSAEGEGQVQWLAKQNNDLIPQKIDPKLIGLSDYMANKDGQIRLRPDFFADLGGMDGFFVAKFTNNK</sequence>
<evidence type="ECO:0000259" key="7">
    <source>
        <dbReference type="PROSITE" id="PS51686"/>
    </source>
</evidence>
<feature type="binding site" evidence="6">
    <location>
        <position position="308"/>
    </location>
    <ligand>
        <name>S-adenosyl-L-methionine</name>
        <dbReference type="ChEBI" id="CHEBI:59789"/>
    </ligand>
</feature>
<name>E0Y076_9PROT</name>
<keyword evidence="4 6" id="KW-0949">S-adenosyl-L-methionine</keyword>
<dbReference type="PROSITE" id="PS51686">
    <property type="entry name" value="SAM_MT_RSMB_NOP"/>
    <property type="match status" value="1"/>
</dbReference>
<feature type="active site" description="Nucleophile" evidence="6">
    <location>
        <position position="361"/>
    </location>
</feature>
<feature type="binding site" evidence="6">
    <location>
        <position position="266"/>
    </location>
    <ligand>
        <name>S-adenosyl-L-methionine</name>
        <dbReference type="ChEBI" id="CHEBI:59789"/>
    </ligand>
</feature>
<dbReference type="SUPFAM" id="SSF48013">
    <property type="entry name" value="NusB-like"/>
    <property type="match status" value="1"/>
</dbReference>
<dbReference type="PANTHER" id="PTHR22807">
    <property type="entry name" value="NOP2 YEAST -RELATED NOL1/NOP2/FMU SUN DOMAIN-CONTAINING"/>
    <property type="match status" value="1"/>
</dbReference>
<dbReference type="InterPro" id="IPR035926">
    <property type="entry name" value="NusB-like_sf"/>
</dbReference>
<reference evidence="8" key="1">
    <citation type="journal article" date="2011" name="Environ. Microbiol.">
        <title>Time-series analyses of Monterey Bay coastal microbial picoplankton using a 'genome proxy' microarray.</title>
        <authorList>
            <person name="Rich V.I."/>
            <person name="Pham V.D."/>
            <person name="Eppley J."/>
            <person name="Shi Y."/>
            <person name="DeLong E.F."/>
        </authorList>
    </citation>
    <scope>NUCLEOTIDE SEQUENCE</scope>
</reference>
<evidence type="ECO:0000256" key="4">
    <source>
        <dbReference type="ARBA" id="ARBA00022691"/>
    </source>
</evidence>
<dbReference type="GO" id="GO:0008173">
    <property type="term" value="F:RNA methyltransferase activity"/>
    <property type="evidence" value="ECO:0007669"/>
    <property type="project" value="InterPro"/>
</dbReference>
<dbReference type="EMBL" id="GU474937">
    <property type="protein sequence ID" value="ADI20067.1"/>
    <property type="molecule type" value="Genomic_DNA"/>
</dbReference>
<dbReference type="Pfam" id="PF01029">
    <property type="entry name" value="NusB"/>
    <property type="match status" value="1"/>
</dbReference>
<dbReference type="InterPro" id="IPR023267">
    <property type="entry name" value="RCMT"/>
</dbReference>
<keyword evidence="2 6" id="KW-0489">Methyltransferase</keyword>
<feature type="binding site" evidence="6">
    <location>
        <position position="292"/>
    </location>
    <ligand>
        <name>S-adenosyl-L-methionine</name>
        <dbReference type="ChEBI" id="CHEBI:59789"/>
    </ligand>
</feature>
<dbReference type="Gene3D" id="3.40.50.150">
    <property type="entry name" value="Vaccinia Virus protein VP39"/>
    <property type="match status" value="1"/>
</dbReference>
<dbReference type="PRINTS" id="PR02008">
    <property type="entry name" value="RCMTFAMILY"/>
</dbReference>
<dbReference type="PANTHER" id="PTHR22807:SF61">
    <property type="entry name" value="NOL1_NOP2_SUN FAMILY PROTEIN _ ANTITERMINATION NUSB DOMAIN-CONTAINING PROTEIN"/>
    <property type="match status" value="1"/>
</dbReference>
<feature type="binding site" evidence="6">
    <location>
        <begin position="245"/>
        <end position="251"/>
    </location>
    <ligand>
        <name>S-adenosyl-L-methionine</name>
        <dbReference type="ChEBI" id="CHEBI:59789"/>
    </ligand>
</feature>
<dbReference type="InterPro" id="IPR006027">
    <property type="entry name" value="NusB_RsmB_TIM44"/>
</dbReference>
<dbReference type="SUPFAM" id="SSF53335">
    <property type="entry name" value="S-adenosyl-L-methionine-dependent methyltransferases"/>
    <property type="match status" value="1"/>
</dbReference>
<proteinExistence type="inferred from homology"/>
<dbReference type="InterPro" id="IPR018314">
    <property type="entry name" value="RsmB/NOL1/NOP2-like_CS"/>
</dbReference>
<dbReference type="InterPro" id="IPR001678">
    <property type="entry name" value="MeTrfase_RsmB-F_NOP2_dom"/>
</dbReference>
<keyword evidence="3 6" id="KW-0808">Transferase</keyword>
<dbReference type="InterPro" id="IPR029063">
    <property type="entry name" value="SAM-dependent_MTases_sf"/>
</dbReference>